<accession>A0A840Q4X1</accession>
<evidence type="ECO:0000313" key="4">
    <source>
        <dbReference type="Proteomes" id="UP000584374"/>
    </source>
</evidence>
<dbReference type="RefSeq" id="WP_184726369.1">
    <property type="nucleotide sequence ID" value="NZ_JACHIW010000001.1"/>
</dbReference>
<comment type="caution">
    <text evidence="3">The sequence shown here is derived from an EMBL/GenBank/DDBJ whole genome shotgun (WGS) entry which is preliminary data.</text>
</comment>
<dbReference type="EMBL" id="JACHIW010000001">
    <property type="protein sequence ID" value="MBB5154940.1"/>
    <property type="molecule type" value="Genomic_DNA"/>
</dbReference>
<dbReference type="Gene3D" id="3.30.60.230">
    <property type="entry name" value="Lsr2, dimerization domain"/>
    <property type="match status" value="1"/>
</dbReference>
<evidence type="ECO:0000313" key="3">
    <source>
        <dbReference type="EMBL" id="MBB5154940.1"/>
    </source>
</evidence>
<dbReference type="GO" id="GO:0003677">
    <property type="term" value="F:DNA binding"/>
    <property type="evidence" value="ECO:0007669"/>
    <property type="project" value="UniProtKB-KW"/>
</dbReference>
<feature type="region of interest" description="Disordered" evidence="1">
    <location>
        <begin position="56"/>
        <end position="104"/>
    </location>
</feature>
<evidence type="ECO:0000259" key="2">
    <source>
        <dbReference type="Pfam" id="PF11774"/>
    </source>
</evidence>
<protein>
    <recommendedName>
        <fullName evidence="2">Lsr2 dimerization domain-containing protein</fullName>
    </recommendedName>
</protein>
<feature type="domain" description="Lsr2 dimerization" evidence="2">
    <location>
        <begin position="3"/>
        <end position="56"/>
    </location>
</feature>
<dbReference type="InterPro" id="IPR042261">
    <property type="entry name" value="Lsr2-like_dimerization"/>
</dbReference>
<dbReference type="AlphaFoldDB" id="A0A840Q4X1"/>
<gene>
    <name evidence="3" type="ORF">BJ970_002474</name>
</gene>
<reference evidence="3 4" key="1">
    <citation type="submission" date="2020-08" db="EMBL/GenBank/DDBJ databases">
        <title>Sequencing the genomes of 1000 actinobacteria strains.</title>
        <authorList>
            <person name="Klenk H.-P."/>
        </authorList>
    </citation>
    <scope>NUCLEOTIDE SEQUENCE [LARGE SCALE GENOMIC DNA]</scope>
    <source>
        <strain evidence="3 4">DSM 45584</strain>
    </source>
</reference>
<name>A0A840Q4X1_9PSEU</name>
<proteinExistence type="predicted"/>
<dbReference type="Pfam" id="PF11774">
    <property type="entry name" value="Lsr2"/>
    <property type="match status" value="1"/>
</dbReference>
<dbReference type="InterPro" id="IPR036625">
    <property type="entry name" value="E3-bd_dom_sf"/>
</dbReference>
<dbReference type="Gene3D" id="4.10.320.10">
    <property type="entry name" value="E3-binding domain"/>
    <property type="match status" value="1"/>
</dbReference>
<organism evidence="3 4">
    <name type="scientific">Saccharopolyspora phatthalungensis</name>
    <dbReference type="NCBI Taxonomy" id="664693"/>
    <lineage>
        <taxon>Bacteria</taxon>
        <taxon>Bacillati</taxon>
        <taxon>Actinomycetota</taxon>
        <taxon>Actinomycetes</taxon>
        <taxon>Pseudonocardiales</taxon>
        <taxon>Pseudonocardiaceae</taxon>
        <taxon>Saccharopolyspora</taxon>
    </lineage>
</organism>
<dbReference type="GO" id="GO:0016746">
    <property type="term" value="F:acyltransferase activity"/>
    <property type="evidence" value="ECO:0007669"/>
    <property type="project" value="InterPro"/>
</dbReference>
<keyword evidence="4" id="KW-1185">Reference proteome</keyword>
<dbReference type="Proteomes" id="UP000584374">
    <property type="component" value="Unassembled WGS sequence"/>
</dbReference>
<sequence length="155" mass="17260">MATQVLLVDDFDHDTRADHTLVFAFDGETYSVDLSDENAAEFRELMAPYINVATRLGKHRPEKNPVNGKRPSPALARPSMPSTTNGKPWYKSEPGGPAETEKAKKRYRNMARDWGRENGYDIGDRGVIRDEVYVAFEEHRLAKGLPVGPASVGLS</sequence>
<dbReference type="InterPro" id="IPR024412">
    <property type="entry name" value="Lsr2_dim_dom"/>
</dbReference>
<evidence type="ECO:0000256" key="1">
    <source>
        <dbReference type="SAM" id="MobiDB-lite"/>
    </source>
</evidence>